<feature type="domain" description="RmlD-like substrate binding" evidence="1">
    <location>
        <begin position="33"/>
        <end position="218"/>
    </location>
</feature>
<comment type="caution">
    <text evidence="2">The sequence shown here is derived from an EMBL/GenBank/DDBJ whole genome shotgun (WGS) entry which is preliminary data.</text>
</comment>
<evidence type="ECO:0000313" key="2">
    <source>
        <dbReference type="EMBL" id="KKL62619.1"/>
    </source>
</evidence>
<dbReference type="SUPFAM" id="SSF51735">
    <property type="entry name" value="NAD(P)-binding Rossmann-fold domains"/>
    <property type="match status" value="1"/>
</dbReference>
<gene>
    <name evidence="2" type="ORF">LCGC14_2183390</name>
</gene>
<dbReference type="Gene3D" id="3.40.50.720">
    <property type="entry name" value="NAD(P)-binding Rossmann-like Domain"/>
    <property type="match status" value="1"/>
</dbReference>
<accession>A0A0F9DLQ4</accession>
<evidence type="ECO:0000259" key="1">
    <source>
        <dbReference type="Pfam" id="PF04321"/>
    </source>
</evidence>
<sequence length="269" mass="31127">MAGHMVTRYFRSLNKYEIFNASLDKLDKTTILINVENKDLVKKLLDKIKPNIVINCIGLLIKDSAENPALSIFINSFFPHFLSELGKVIGFKLIHLSTDCVFSGNKGNYSENDLKDGEGYYAKTKALGEIINQRDLTFRTSIIGPEIKKTGTGLFHWFFTQTGIIKGFTNVYWTGVTTLELAKAIDKAIEKGVNSLYHLVPDEKISKFDLINLINEIWGRNIEILKNKDYQSDKSLINNRKDYNFNIPTYRKMLFELYEWMEKWDYDSY</sequence>
<dbReference type="PANTHER" id="PTHR43242:SF1">
    <property type="entry name" value="NAD(P)-BINDING ROSSMANN-FOLD SUPERFAMILY PROTEIN"/>
    <property type="match status" value="1"/>
</dbReference>
<dbReference type="InterPro" id="IPR036291">
    <property type="entry name" value="NAD(P)-bd_dom_sf"/>
</dbReference>
<dbReference type="Pfam" id="PF04321">
    <property type="entry name" value="RmlD_sub_bind"/>
    <property type="match status" value="1"/>
</dbReference>
<protein>
    <recommendedName>
        <fullName evidence="1">RmlD-like substrate binding domain-containing protein</fullName>
    </recommendedName>
</protein>
<dbReference type="InterPro" id="IPR029903">
    <property type="entry name" value="RmlD-like-bd"/>
</dbReference>
<dbReference type="EMBL" id="LAZR01028435">
    <property type="protein sequence ID" value="KKL62619.1"/>
    <property type="molecule type" value="Genomic_DNA"/>
</dbReference>
<dbReference type="PANTHER" id="PTHR43242">
    <property type="entry name" value="NAD(P)-BINDING ROSSMANN-FOLD SUPERFAMILY PROTEIN"/>
    <property type="match status" value="1"/>
</dbReference>
<reference evidence="2" key="1">
    <citation type="journal article" date="2015" name="Nature">
        <title>Complex archaea that bridge the gap between prokaryotes and eukaryotes.</title>
        <authorList>
            <person name="Spang A."/>
            <person name="Saw J.H."/>
            <person name="Jorgensen S.L."/>
            <person name="Zaremba-Niedzwiedzka K."/>
            <person name="Martijn J."/>
            <person name="Lind A.E."/>
            <person name="van Eijk R."/>
            <person name="Schleper C."/>
            <person name="Guy L."/>
            <person name="Ettema T.J."/>
        </authorList>
    </citation>
    <scope>NUCLEOTIDE SEQUENCE</scope>
</reference>
<dbReference type="CDD" id="cd05254">
    <property type="entry name" value="dTDP_HR_like_SDR_e"/>
    <property type="match status" value="1"/>
</dbReference>
<name>A0A0F9DLQ4_9ZZZZ</name>
<dbReference type="AlphaFoldDB" id="A0A0F9DLQ4"/>
<organism evidence="2">
    <name type="scientific">marine sediment metagenome</name>
    <dbReference type="NCBI Taxonomy" id="412755"/>
    <lineage>
        <taxon>unclassified sequences</taxon>
        <taxon>metagenomes</taxon>
        <taxon>ecological metagenomes</taxon>
    </lineage>
</organism>
<proteinExistence type="predicted"/>